<sequence length="229" mass="26546">MKTIIINATGAKAGGAKQILLSCLMSIDQDEMNNNKYIVLSPLVEEDIALSSTNIELIRLSTSSIWTFLFSTFFVFLYALRYKSRTIISFNNVNAFFLKRWFDLTTYFHQLKAVESSEIDLRMKLIRKNISLLKGTTVIVQSHFVKKRFREYFGLNYEVIVAWPGIRKINQTCDSRYIYGLIEEIKLEYQYVAVWPVSMVYSPHKGFRVLWSLSKKLEKLNVAIVVPGI</sequence>
<dbReference type="STRING" id="1481914.JCM19241_5006"/>
<dbReference type="EMBL" id="BBSC01000002">
    <property type="protein sequence ID" value="GAM73810.1"/>
    <property type="molecule type" value="Genomic_DNA"/>
</dbReference>
<name>A0A0B8Q2S7_9VIBR</name>
<evidence type="ECO:0000313" key="3">
    <source>
        <dbReference type="Proteomes" id="UP000031666"/>
    </source>
</evidence>
<keyword evidence="1" id="KW-1133">Transmembrane helix</keyword>
<keyword evidence="1" id="KW-0812">Transmembrane</keyword>
<dbReference type="GO" id="GO:0016757">
    <property type="term" value="F:glycosyltransferase activity"/>
    <property type="evidence" value="ECO:0007669"/>
    <property type="project" value="UniProtKB-KW"/>
</dbReference>
<evidence type="ECO:0000313" key="2">
    <source>
        <dbReference type="EMBL" id="GAM73810.1"/>
    </source>
</evidence>
<evidence type="ECO:0000256" key="1">
    <source>
        <dbReference type="SAM" id="Phobius"/>
    </source>
</evidence>
<reference evidence="2 3" key="1">
    <citation type="submission" date="2015-01" db="EMBL/GenBank/DDBJ databases">
        <title>Vibrio sp. C94 JCM 19241 whole genome shotgun sequence.</title>
        <authorList>
            <person name="Sawabe T."/>
            <person name="Meirelles P."/>
            <person name="Feng G."/>
            <person name="Sayaka M."/>
            <person name="Hattori M."/>
            <person name="Ohkuma M."/>
        </authorList>
    </citation>
    <scope>NUCLEOTIDE SEQUENCE [LARGE SCALE GENOMIC DNA]</scope>
    <source>
        <strain evidence="3">JCM 19241</strain>
    </source>
</reference>
<keyword evidence="1" id="KW-0472">Membrane</keyword>
<proteinExistence type="predicted"/>
<gene>
    <name evidence="2" type="ORF">JCM19241_5006</name>
</gene>
<reference evidence="2 3" key="2">
    <citation type="submission" date="2015-01" db="EMBL/GenBank/DDBJ databases">
        <authorList>
            <consortium name="NBRP consortium"/>
            <person name="Sawabe T."/>
            <person name="Meirelles P."/>
            <person name="Feng G."/>
            <person name="Sayaka M."/>
            <person name="Hattori M."/>
            <person name="Ohkuma M."/>
        </authorList>
    </citation>
    <scope>NUCLEOTIDE SEQUENCE [LARGE SCALE GENOMIC DNA]</scope>
    <source>
        <strain evidence="3">JCM 19241</strain>
    </source>
</reference>
<keyword evidence="2" id="KW-0328">Glycosyltransferase</keyword>
<dbReference type="AlphaFoldDB" id="A0A0B8Q2S7"/>
<accession>A0A0B8Q2S7</accession>
<feature type="transmembrane region" description="Helical" evidence="1">
    <location>
        <begin position="60"/>
        <end position="80"/>
    </location>
</feature>
<keyword evidence="2" id="KW-0808">Transferase</keyword>
<dbReference type="Proteomes" id="UP000031666">
    <property type="component" value="Unassembled WGS sequence"/>
</dbReference>
<protein>
    <submittedName>
        <fullName evidence="2">Mannosyltransferase B</fullName>
    </submittedName>
</protein>
<organism evidence="2 3">
    <name type="scientific">Vibrio ishigakensis</name>
    <dbReference type="NCBI Taxonomy" id="1481914"/>
    <lineage>
        <taxon>Bacteria</taxon>
        <taxon>Pseudomonadati</taxon>
        <taxon>Pseudomonadota</taxon>
        <taxon>Gammaproteobacteria</taxon>
        <taxon>Vibrionales</taxon>
        <taxon>Vibrionaceae</taxon>
        <taxon>Vibrio</taxon>
    </lineage>
</organism>
<comment type="caution">
    <text evidence="2">The sequence shown here is derived from an EMBL/GenBank/DDBJ whole genome shotgun (WGS) entry which is preliminary data.</text>
</comment>